<evidence type="ECO:0000256" key="1">
    <source>
        <dbReference type="SAM" id="Phobius"/>
    </source>
</evidence>
<dbReference type="PANTHER" id="PTHR36178">
    <property type="entry name" value="SLR0625 PROTEIN"/>
    <property type="match status" value="1"/>
</dbReference>
<feature type="transmembrane region" description="Helical" evidence="1">
    <location>
        <begin position="260"/>
        <end position="280"/>
    </location>
</feature>
<dbReference type="Proteomes" id="UP000195950">
    <property type="component" value="Unassembled WGS sequence"/>
</dbReference>
<dbReference type="GO" id="GO:0015813">
    <property type="term" value="P:L-glutamate transmembrane transport"/>
    <property type="evidence" value="ECO:0007669"/>
    <property type="project" value="InterPro"/>
</dbReference>
<keyword evidence="1" id="KW-0812">Transmembrane</keyword>
<comment type="caution">
    <text evidence="2">The sequence shown here is derived from an EMBL/GenBank/DDBJ whole genome shotgun (WGS) entry which is preliminary data.</text>
</comment>
<keyword evidence="1" id="KW-0472">Membrane</keyword>
<reference evidence="3" key="1">
    <citation type="submission" date="2017-04" db="EMBL/GenBank/DDBJ databases">
        <title>Function of individual gut microbiota members based on whole genome sequencing of pure cultures obtained from chicken caecum.</title>
        <authorList>
            <person name="Medvecky M."/>
            <person name="Cejkova D."/>
            <person name="Polansky O."/>
            <person name="Karasova D."/>
            <person name="Kubasova T."/>
            <person name="Cizek A."/>
            <person name="Rychlik I."/>
        </authorList>
    </citation>
    <scope>NUCLEOTIDE SEQUENCE [LARGE SCALE GENOMIC DNA]</scope>
    <source>
        <strain evidence="3">An199</strain>
    </source>
</reference>
<feature type="transmembrane region" description="Helical" evidence="1">
    <location>
        <begin position="393"/>
        <end position="415"/>
    </location>
</feature>
<feature type="transmembrane region" description="Helical" evidence="1">
    <location>
        <begin position="421"/>
        <end position="439"/>
    </location>
</feature>
<dbReference type="Pfam" id="PF03616">
    <property type="entry name" value="Glt_symporter"/>
    <property type="match status" value="1"/>
</dbReference>
<feature type="transmembrane region" description="Helical" evidence="1">
    <location>
        <begin position="108"/>
        <end position="129"/>
    </location>
</feature>
<accession>A0A1Y4IJD5</accession>
<name>A0A1Y4IJD5_PARDI</name>
<feature type="transmembrane region" description="Helical" evidence="1">
    <location>
        <begin position="68"/>
        <end position="87"/>
    </location>
</feature>
<dbReference type="InterPro" id="IPR004445">
    <property type="entry name" value="GltS"/>
</dbReference>
<organism evidence="2 3">
    <name type="scientific">Parabacteroides distasonis</name>
    <dbReference type="NCBI Taxonomy" id="823"/>
    <lineage>
        <taxon>Bacteria</taxon>
        <taxon>Pseudomonadati</taxon>
        <taxon>Bacteroidota</taxon>
        <taxon>Bacteroidia</taxon>
        <taxon>Bacteroidales</taxon>
        <taxon>Tannerellaceae</taxon>
        <taxon>Parabacteroides</taxon>
    </lineage>
</organism>
<feature type="transmembrane region" description="Helical" evidence="1">
    <location>
        <begin position="325"/>
        <end position="348"/>
    </location>
</feature>
<evidence type="ECO:0000313" key="2">
    <source>
        <dbReference type="EMBL" id="OUP17761.1"/>
    </source>
</evidence>
<feature type="transmembrane region" description="Helical" evidence="1">
    <location>
        <begin position="169"/>
        <end position="189"/>
    </location>
</feature>
<dbReference type="EMBL" id="NFJX01000012">
    <property type="protein sequence ID" value="OUP17761.1"/>
    <property type="molecule type" value="Genomic_DNA"/>
</dbReference>
<dbReference type="GO" id="GO:0016020">
    <property type="term" value="C:membrane"/>
    <property type="evidence" value="ECO:0007669"/>
    <property type="project" value="InterPro"/>
</dbReference>
<gene>
    <name evidence="2" type="ORF">B5F32_13455</name>
</gene>
<keyword evidence="1" id="KW-1133">Transmembrane helix</keyword>
<protein>
    <submittedName>
        <fullName evidence="2">Sodium:glutamate symporter</fullName>
    </submittedName>
</protein>
<dbReference type="GO" id="GO:0015501">
    <property type="term" value="F:glutamate:sodium symporter activity"/>
    <property type="evidence" value="ECO:0007669"/>
    <property type="project" value="InterPro"/>
</dbReference>
<proteinExistence type="predicted"/>
<dbReference type="PANTHER" id="PTHR36178:SF1">
    <property type="entry name" value="SODIUM_GLUTAMATE SYMPORTER"/>
    <property type="match status" value="1"/>
</dbReference>
<dbReference type="AlphaFoldDB" id="A0A1Y4IJD5"/>
<feature type="transmembrane region" description="Helical" evidence="1">
    <location>
        <begin position="41"/>
        <end position="62"/>
    </location>
</feature>
<feature type="transmembrane region" description="Helical" evidence="1">
    <location>
        <begin position="360"/>
        <end position="381"/>
    </location>
</feature>
<feature type="transmembrane region" description="Helical" evidence="1">
    <location>
        <begin position="237"/>
        <end position="254"/>
    </location>
</feature>
<evidence type="ECO:0000313" key="3">
    <source>
        <dbReference type="Proteomes" id="UP000195950"/>
    </source>
</evidence>
<feature type="transmembrane region" description="Helical" evidence="1">
    <location>
        <begin position="12"/>
        <end position="29"/>
    </location>
</feature>
<sequence>MIDLTQFTPWTLFTDLGFISILLLVGKFIRVKVKLIQQLFIPPSLIAGLLGLAFGPNGLGWIPLSNDLGTYAAILIALVFGALPLSSPNVSMKEVAKRVGPMWAYAQVGMLLQWALVGLFGLYVIKLIWPDLNDAFGIMLPTGFYGGHGTAAAIGSAFEGLGWDEARSLGMTTATVGVICSIIGGLLMVKWAAKHKQTAFISDFDDLPDELRSGLLPEDKRDSIGEATTSSISIDTLTFHVALVFVVAFLGYMVSQTVKVYYPVLELPVFSCAFIIGLVLKKFFDATTISRYICPQTTQRLSSSFTDMLVACGVASIKLGVIVKYALPLIVLIIAGVAIVWCITFFLGRRLAKTFWFERMIFAWGWWTGTMAMGIALLRIVDPKLSSKAMDDYAMAYLPIAPIEILLITFVPILFVNGLGVWLLLACLVLSLLILLLAWKMGWWIKPNKR</sequence>
<dbReference type="RefSeq" id="WP_087345374.1">
    <property type="nucleotide sequence ID" value="NZ_NFJX01000012.1"/>
</dbReference>